<dbReference type="AlphaFoldDB" id="A0A5A8E603"/>
<feature type="compositionally biased region" description="Low complexity" evidence="1">
    <location>
        <begin position="230"/>
        <end position="242"/>
    </location>
</feature>
<dbReference type="EMBL" id="VLTO01000036">
    <property type="protein sequence ID" value="KAA0173245.1"/>
    <property type="molecule type" value="Genomic_DNA"/>
</dbReference>
<comment type="caution">
    <text evidence="2">The sequence shown here is derived from an EMBL/GenBank/DDBJ whole genome shotgun (WGS) entry which is preliminary data.</text>
</comment>
<name>A0A5A8E603_CAFRO</name>
<organism evidence="2 3">
    <name type="scientific">Cafeteria roenbergensis</name>
    <name type="common">Marine flagellate</name>
    <dbReference type="NCBI Taxonomy" id="33653"/>
    <lineage>
        <taxon>Eukaryota</taxon>
        <taxon>Sar</taxon>
        <taxon>Stramenopiles</taxon>
        <taxon>Bigyra</taxon>
        <taxon>Opalozoa</taxon>
        <taxon>Bicosoecida</taxon>
        <taxon>Cafeteriaceae</taxon>
        <taxon>Cafeteria</taxon>
    </lineage>
</organism>
<gene>
    <name evidence="2" type="ORF">FNF27_05333</name>
</gene>
<feature type="compositionally biased region" description="Basic and acidic residues" evidence="1">
    <location>
        <begin position="122"/>
        <end position="138"/>
    </location>
</feature>
<feature type="region of interest" description="Disordered" evidence="1">
    <location>
        <begin position="458"/>
        <end position="516"/>
    </location>
</feature>
<evidence type="ECO:0000256" key="1">
    <source>
        <dbReference type="SAM" id="MobiDB-lite"/>
    </source>
</evidence>
<feature type="region of interest" description="Disordered" evidence="1">
    <location>
        <begin position="165"/>
        <end position="242"/>
    </location>
</feature>
<feature type="compositionally biased region" description="Acidic residues" evidence="1">
    <location>
        <begin position="494"/>
        <end position="512"/>
    </location>
</feature>
<dbReference type="Proteomes" id="UP000322899">
    <property type="component" value="Unassembled WGS sequence"/>
</dbReference>
<evidence type="ECO:0000313" key="2">
    <source>
        <dbReference type="EMBL" id="KAA0173245.1"/>
    </source>
</evidence>
<accession>A0A5A8E603</accession>
<evidence type="ECO:0000313" key="3">
    <source>
        <dbReference type="Proteomes" id="UP000322899"/>
    </source>
</evidence>
<proteinExistence type="predicted"/>
<feature type="compositionally biased region" description="Low complexity" evidence="1">
    <location>
        <begin position="372"/>
        <end position="392"/>
    </location>
</feature>
<reference evidence="2 3" key="1">
    <citation type="submission" date="2019-07" db="EMBL/GenBank/DDBJ databases">
        <title>Genomes of Cafeteria roenbergensis.</title>
        <authorList>
            <person name="Fischer M.G."/>
            <person name="Hackl T."/>
            <person name="Roman M."/>
        </authorList>
    </citation>
    <scope>NUCLEOTIDE SEQUENCE [LARGE SCALE GENOMIC DNA]</scope>
    <source>
        <strain evidence="2 3">E4-10P</strain>
    </source>
</reference>
<feature type="compositionally biased region" description="Gly residues" evidence="1">
    <location>
        <begin position="194"/>
        <end position="204"/>
    </location>
</feature>
<feature type="region of interest" description="Disordered" evidence="1">
    <location>
        <begin position="362"/>
        <end position="392"/>
    </location>
</feature>
<feature type="compositionally biased region" description="Basic and acidic residues" evidence="1">
    <location>
        <begin position="169"/>
        <end position="179"/>
    </location>
</feature>
<feature type="region of interest" description="Disordered" evidence="1">
    <location>
        <begin position="121"/>
        <end position="151"/>
    </location>
</feature>
<sequence>MVQKRQRCEHALAILQEEVAKEVQRQSSLAACPAGRLGRLRWQVARERAEAGDWIMRILQDYRLVSATVMVDYLRESLTEDEALGMAELRAIRDGRRVGRDARGRSKDLLDLVSDDLMKEDEETRATRKEAARWEQRARRGRQRGKAEAGTFDAIAAESELAALTRAQEAAHEREERAAKAHRRGDTAAASGSGARGGGGGSARGGRRPRQGREGGARAGDSASRRGRGARVAAGRAPAAPEAATVLERAAAAMRGEGRGLTAEAEGALPSMAASLGDAGGGRARLPSDGMGSMAASQGPVAVGGGPPEAVGLPGGLATASVASTLDDSLVRSAVVLPSAFSVAGRAGMAGCADGFGAAAAGASPGGGLTQAPRGRAAPRSSIASAATRSTAPMSVVVADETRGGDLSGAGVARPHITPGSLAAMAGLTDIESPLLPELDRVAEARKARAEARRKAAAAVASPAAAVAGASAVRRHSRRASTTATGWHTAAGDDGGDGDGDEEGEDDDDDDGGGPLRVSIVEKMRLRRNPDGTMVQPEMRWTRTDVEAAIEATHDTVNVKDTVGLMLKLLKQQPREPPNGRYSHLIGRWMQFES</sequence>
<dbReference type="OrthoDB" id="71985at2759"/>
<feature type="compositionally biased region" description="Low complexity" evidence="1">
    <location>
        <begin position="458"/>
        <end position="472"/>
    </location>
</feature>
<protein>
    <submittedName>
        <fullName evidence="2">Uncharacterized protein</fullName>
    </submittedName>
</protein>